<protein>
    <submittedName>
        <fullName evidence="2">Uncharacterized protein</fullName>
    </submittedName>
</protein>
<name>A0AAI8L3I8_9ACTN</name>
<dbReference type="AlphaFoldDB" id="A0AAI8L3I8"/>
<dbReference type="Proteomes" id="UP000265765">
    <property type="component" value="Chromosome"/>
</dbReference>
<feature type="chain" id="PRO_5042495351" evidence="1">
    <location>
        <begin position="28"/>
        <end position="61"/>
    </location>
</feature>
<keyword evidence="1" id="KW-0732">Signal</keyword>
<dbReference type="KEGG" id="sge:DWG14_04794"/>
<dbReference type="EMBL" id="CP032427">
    <property type="protein sequence ID" value="AYC40529.1"/>
    <property type="molecule type" value="Genomic_DNA"/>
</dbReference>
<organism evidence="2 3">
    <name type="scientific">Streptomyces griseorubiginosus</name>
    <dbReference type="NCBI Taxonomy" id="67304"/>
    <lineage>
        <taxon>Bacteria</taxon>
        <taxon>Bacillati</taxon>
        <taxon>Actinomycetota</taxon>
        <taxon>Actinomycetes</taxon>
        <taxon>Kitasatosporales</taxon>
        <taxon>Streptomycetaceae</taxon>
        <taxon>Streptomyces</taxon>
    </lineage>
</organism>
<gene>
    <name evidence="2" type="ORF">DWG14_04794</name>
</gene>
<proteinExistence type="predicted"/>
<reference evidence="2 3" key="1">
    <citation type="submission" date="2018-09" db="EMBL/GenBank/DDBJ databases">
        <title>Production of Trimethoprim by Streptomyces sp. 3E-1.</title>
        <authorList>
            <person name="Kang H.J."/>
            <person name="Kim S.B."/>
        </authorList>
    </citation>
    <scope>NUCLEOTIDE SEQUENCE [LARGE SCALE GENOMIC DNA]</scope>
    <source>
        <strain evidence="2 3">3E-1</strain>
    </source>
</reference>
<sequence>MTRSKKVLATIALVLGTTAAAASPALADNHATVSPQDNHATIVTPQDNHATIVTPQDNHAT</sequence>
<feature type="signal peptide" evidence="1">
    <location>
        <begin position="1"/>
        <end position="27"/>
    </location>
</feature>
<dbReference type="RefSeq" id="WP_120051919.1">
    <property type="nucleotide sequence ID" value="NZ_CP032427.1"/>
</dbReference>
<evidence type="ECO:0000256" key="1">
    <source>
        <dbReference type="SAM" id="SignalP"/>
    </source>
</evidence>
<evidence type="ECO:0000313" key="2">
    <source>
        <dbReference type="EMBL" id="AYC40529.1"/>
    </source>
</evidence>
<dbReference type="GeneID" id="91283672"/>
<accession>A0AAI8L3I8</accession>
<evidence type="ECO:0000313" key="3">
    <source>
        <dbReference type="Proteomes" id="UP000265765"/>
    </source>
</evidence>